<reference evidence="1" key="1">
    <citation type="submission" date="2022-04" db="EMBL/GenBank/DDBJ databases">
        <title>Genome of the entomopathogenic fungus Entomophthora muscae.</title>
        <authorList>
            <person name="Elya C."/>
            <person name="Lovett B.R."/>
            <person name="Lee E."/>
            <person name="Macias A.M."/>
            <person name="Hajek A.E."/>
            <person name="De Bivort B.L."/>
            <person name="Kasson M.T."/>
            <person name="De Fine Licht H.H."/>
            <person name="Stajich J.E."/>
        </authorList>
    </citation>
    <scope>NUCLEOTIDE SEQUENCE</scope>
    <source>
        <strain evidence="1">Berkeley</strain>
    </source>
</reference>
<gene>
    <name evidence="1" type="ORF">DSO57_1012681</name>
</gene>
<dbReference type="Proteomes" id="UP001165960">
    <property type="component" value="Unassembled WGS sequence"/>
</dbReference>
<protein>
    <submittedName>
        <fullName evidence="1">Uncharacterized protein</fullName>
    </submittedName>
</protein>
<keyword evidence="2" id="KW-1185">Reference proteome</keyword>
<dbReference type="EMBL" id="QTSX02002175">
    <property type="protein sequence ID" value="KAJ9077858.1"/>
    <property type="molecule type" value="Genomic_DNA"/>
</dbReference>
<name>A0ACC2TT22_9FUNG</name>
<evidence type="ECO:0000313" key="1">
    <source>
        <dbReference type="EMBL" id="KAJ9077858.1"/>
    </source>
</evidence>
<sequence>MRAAWVCFVYAIESAYLLERQAAREYGLDDGLQLGTGVQWIGGGNLTSGRSVLGLPDHPFIPYTLKINQEKIGFRSPRRVSGMSICAAGKTTVLESYPVYATPWRITGNFNKEISFWEKQFSGLVPKEFMGILKPITLKLDVNPPKSTVEYIWHREVYYRITGTVTHLIDNRMWYFEAIFPFVTHDGQPAVIYGLEDVCSAVPDNREKNEVRDIINVQKYTCRGLRR</sequence>
<accession>A0ACC2TT22</accession>
<comment type="caution">
    <text evidence="1">The sequence shown here is derived from an EMBL/GenBank/DDBJ whole genome shotgun (WGS) entry which is preliminary data.</text>
</comment>
<organism evidence="1 2">
    <name type="scientific">Entomophthora muscae</name>
    <dbReference type="NCBI Taxonomy" id="34485"/>
    <lineage>
        <taxon>Eukaryota</taxon>
        <taxon>Fungi</taxon>
        <taxon>Fungi incertae sedis</taxon>
        <taxon>Zoopagomycota</taxon>
        <taxon>Entomophthoromycotina</taxon>
        <taxon>Entomophthoromycetes</taxon>
        <taxon>Entomophthorales</taxon>
        <taxon>Entomophthoraceae</taxon>
        <taxon>Entomophthora</taxon>
    </lineage>
</organism>
<evidence type="ECO:0000313" key="2">
    <source>
        <dbReference type="Proteomes" id="UP001165960"/>
    </source>
</evidence>
<proteinExistence type="predicted"/>